<dbReference type="PANTHER" id="PTHR42727:SF1">
    <property type="entry name" value="PHOSPHATE TRANSPORT SYSTEM PERMEASE"/>
    <property type="match status" value="1"/>
</dbReference>
<evidence type="ECO:0000313" key="8">
    <source>
        <dbReference type="EMBL" id="KTQ95453.1"/>
    </source>
</evidence>
<evidence type="ECO:0000313" key="9">
    <source>
        <dbReference type="Proteomes" id="UP000078272"/>
    </source>
</evidence>
<dbReference type="Gene3D" id="1.10.3720.10">
    <property type="entry name" value="MetI-like"/>
    <property type="match status" value="1"/>
</dbReference>
<dbReference type="PROSITE" id="PS50928">
    <property type="entry name" value="ABC_TM1"/>
    <property type="match status" value="1"/>
</dbReference>
<dbReference type="PATRIC" id="fig|401562.3.peg.1798"/>
<dbReference type="Pfam" id="PF12501">
    <property type="entry name" value="DUF3708"/>
    <property type="match status" value="1"/>
</dbReference>
<keyword evidence="2 5" id="KW-0812">Transmembrane</keyword>
<dbReference type="GO" id="GO:0005886">
    <property type="term" value="C:plasma membrane"/>
    <property type="evidence" value="ECO:0007669"/>
    <property type="project" value="UniProtKB-SubCell"/>
</dbReference>
<evidence type="ECO:0000256" key="5">
    <source>
        <dbReference type="RuleBase" id="RU363032"/>
    </source>
</evidence>
<feature type="transmembrane region" description="Helical" evidence="5">
    <location>
        <begin position="189"/>
        <end position="214"/>
    </location>
</feature>
<feature type="transmembrane region" description="Helical" evidence="5">
    <location>
        <begin position="459"/>
        <end position="483"/>
    </location>
</feature>
<dbReference type="STRING" id="401562.NS365_19085"/>
<dbReference type="SUPFAM" id="SSF161098">
    <property type="entry name" value="MetI-like"/>
    <property type="match status" value="1"/>
</dbReference>
<dbReference type="EMBL" id="LDPZ01000022">
    <property type="protein sequence ID" value="KTQ95453.1"/>
    <property type="molecule type" value="Genomic_DNA"/>
</dbReference>
<comment type="similarity">
    <text evidence="6">Belongs to the binding-protein-dependent transport system permease family. CysTW subfamily.</text>
</comment>
<feature type="transmembrane region" description="Helical" evidence="5">
    <location>
        <begin position="155"/>
        <end position="177"/>
    </location>
</feature>
<comment type="caution">
    <text evidence="8">The sequence shown here is derived from an EMBL/GenBank/DDBJ whole genome shotgun (WGS) entry which is preliminary data.</text>
</comment>
<feature type="transmembrane region" description="Helical" evidence="5">
    <location>
        <begin position="300"/>
        <end position="319"/>
    </location>
</feature>
<dbReference type="OrthoDB" id="9785113at2"/>
<dbReference type="Proteomes" id="UP000078272">
    <property type="component" value="Unassembled WGS sequence"/>
</dbReference>
<comment type="function">
    <text evidence="6">Part of the binding-protein-dependent transport system for phosphate; probably responsible for the translocation of the substrate across the membrane.</text>
</comment>
<gene>
    <name evidence="8" type="ORF">NS226_11375</name>
</gene>
<keyword evidence="4 5" id="KW-0472">Membrane</keyword>
<protein>
    <recommendedName>
        <fullName evidence="6">Phosphate transport system permease protein</fullName>
    </recommendedName>
</protein>
<evidence type="ECO:0000256" key="1">
    <source>
        <dbReference type="ARBA" id="ARBA00004651"/>
    </source>
</evidence>
<keyword evidence="3 5" id="KW-1133">Transmembrane helix</keyword>
<dbReference type="InterPro" id="IPR000515">
    <property type="entry name" value="MetI-like"/>
</dbReference>
<name>A0A175R8U6_9HYPH</name>
<reference evidence="8 9" key="1">
    <citation type="journal article" date="2016" name="Front. Microbiol.">
        <title>Genomic Resource of Rice Seed Associated Bacteria.</title>
        <authorList>
            <person name="Midha S."/>
            <person name="Bansal K."/>
            <person name="Sharma S."/>
            <person name="Kumar N."/>
            <person name="Patil P.P."/>
            <person name="Chaudhry V."/>
            <person name="Patil P.B."/>
        </authorList>
    </citation>
    <scope>NUCLEOTIDE SEQUENCE [LARGE SCALE GENOMIC DNA]</scope>
    <source>
        <strain evidence="8 9">NS226</strain>
    </source>
</reference>
<evidence type="ECO:0000256" key="4">
    <source>
        <dbReference type="ARBA" id="ARBA00023136"/>
    </source>
</evidence>
<dbReference type="Pfam" id="PF00528">
    <property type="entry name" value="BPD_transp_1"/>
    <property type="match status" value="1"/>
</dbReference>
<dbReference type="NCBIfam" id="TIGR02138">
    <property type="entry name" value="phosphate_pstC"/>
    <property type="match status" value="1"/>
</dbReference>
<dbReference type="GO" id="GO:0005315">
    <property type="term" value="F:phosphate transmembrane transporter activity"/>
    <property type="evidence" value="ECO:0007669"/>
    <property type="project" value="InterPro"/>
</dbReference>
<keyword evidence="6" id="KW-1003">Cell membrane</keyword>
<dbReference type="PANTHER" id="PTHR42727">
    <property type="entry name" value="PHOSPHATE TRANSPORT SYSTEM PERMEASE PROTEIN"/>
    <property type="match status" value="1"/>
</dbReference>
<evidence type="ECO:0000256" key="6">
    <source>
        <dbReference type="RuleBase" id="RU363054"/>
    </source>
</evidence>
<feature type="transmembrane region" description="Helical" evidence="5">
    <location>
        <begin position="45"/>
        <end position="71"/>
    </location>
</feature>
<proteinExistence type="inferred from homology"/>
<comment type="subcellular location">
    <subcellularLocation>
        <location evidence="6">Cell inner membrane</location>
        <topology evidence="6">Multi-pass membrane protein</topology>
    </subcellularLocation>
    <subcellularLocation>
        <location evidence="1 5">Cell membrane</location>
        <topology evidence="1 5">Multi-pass membrane protein</topology>
    </subcellularLocation>
</comment>
<dbReference type="InterPro" id="IPR035906">
    <property type="entry name" value="MetI-like_sf"/>
</dbReference>
<dbReference type="InterPro" id="IPR011864">
    <property type="entry name" value="Phosphate_PstC"/>
</dbReference>
<feature type="domain" description="ABC transmembrane type-1" evidence="7">
    <location>
        <begin position="255"/>
        <end position="479"/>
    </location>
</feature>
<sequence>MSVFALILIVLAIGLVGFVLGRRKGAALPDAPGAKIHSRPVYHGSYVFSWAVVPAFLLMAAWLAISPIVVFSTVERRIEADTQSASASLGRSLVRSLGQGIRALPADEQVGLETAGIAQIKPLFERRGIPLPGGATDAMVPIAVEKNHMEDVSRLAMTGAVLVVAVAGLFLSLSRIAVRLRARNKVERIVKVFLILCSSIAILTTVGIVCSMLFESIDFFSRISPSSFFFGTVWEPRFAAAGSQAAGQFGIIPLLAGTLYIAFVAMLFAVPVGLFAAIYMAEYASSRVRSIVKPLLEVLAGIPTIVYGFFALITVGPFLRDISADINGLLTGNFNGFIQAQSILTAGLVMGIMLIPFVSSLSDDIITAVPRSLRDGSMGLGATPSETVKKVVLPAALPGIVSALLLTASRAIGETMIVVLAAGIAANITLNPFEAMTTVTVKIVSQLTGDLDFTSPQSLVAFALGITLFVMTLILNIIALAIVRKYREQYD</sequence>
<feature type="transmembrane region" description="Helical" evidence="5">
    <location>
        <begin position="415"/>
        <end position="433"/>
    </location>
</feature>
<dbReference type="AlphaFoldDB" id="A0A175R8U6"/>
<evidence type="ECO:0000256" key="2">
    <source>
        <dbReference type="ARBA" id="ARBA00022692"/>
    </source>
</evidence>
<evidence type="ECO:0000256" key="3">
    <source>
        <dbReference type="ARBA" id="ARBA00022989"/>
    </source>
</evidence>
<keyword evidence="6" id="KW-0997">Cell inner membrane</keyword>
<dbReference type="CDD" id="cd06261">
    <property type="entry name" value="TM_PBP2"/>
    <property type="match status" value="1"/>
</dbReference>
<dbReference type="GO" id="GO:0006817">
    <property type="term" value="P:phosphate ion transport"/>
    <property type="evidence" value="ECO:0007669"/>
    <property type="project" value="UniProtKB-KW"/>
</dbReference>
<dbReference type="RefSeq" id="WP_058635086.1">
    <property type="nucleotide sequence ID" value="NZ_LDPZ01000022.1"/>
</dbReference>
<dbReference type="InterPro" id="IPR022182">
    <property type="entry name" value="PstC_N"/>
</dbReference>
<keyword evidence="6" id="KW-0592">Phosphate transport</keyword>
<keyword evidence="5" id="KW-0813">Transport</keyword>
<feature type="transmembrane region" description="Helical" evidence="5">
    <location>
        <begin position="340"/>
        <end position="358"/>
    </location>
</feature>
<accession>A0A175R8U6</accession>
<organism evidence="8 9">
    <name type="scientific">Aureimonas ureilytica</name>
    <dbReference type="NCBI Taxonomy" id="401562"/>
    <lineage>
        <taxon>Bacteria</taxon>
        <taxon>Pseudomonadati</taxon>
        <taxon>Pseudomonadota</taxon>
        <taxon>Alphaproteobacteria</taxon>
        <taxon>Hyphomicrobiales</taxon>
        <taxon>Aurantimonadaceae</taxon>
        <taxon>Aureimonas</taxon>
    </lineage>
</organism>
<feature type="transmembrane region" description="Helical" evidence="5">
    <location>
        <begin position="259"/>
        <end position="280"/>
    </location>
</feature>
<evidence type="ECO:0000259" key="7">
    <source>
        <dbReference type="PROSITE" id="PS50928"/>
    </source>
</evidence>